<dbReference type="AlphaFoldDB" id="A0A9P0FHG4"/>
<dbReference type="OrthoDB" id="446789at2759"/>
<accession>A0A9P0FHG4</accession>
<evidence type="ECO:0000313" key="6">
    <source>
        <dbReference type="Proteomes" id="UP001154078"/>
    </source>
</evidence>
<dbReference type="Pfam" id="PF05276">
    <property type="entry name" value="SH3BP5"/>
    <property type="match status" value="1"/>
</dbReference>
<organism evidence="5 6">
    <name type="scientific">Brassicogethes aeneus</name>
    <name type="common">Rape pollen beetle</name>
    <name type="synonym">Meligethes aeneus</name>
    <dbReference type="NCBI Taxonomy" id="1431903"/>
    <lineage>
        <taxon>Eukaryota</taxon>
        <taxon>Metazoa</taxon>
        <taxon>Ecdysozoa</taxon>
        <taxon>Arthropoda</taxon>
        <taxon>Hexapoda</taxon>
        <taxon>Insecta</taxon>
        <taxon>Pterygota</taxon>
        <taxon>Neoptera</taxon>
        <taxon>Endopterygota</taxon>
        <taxon>Coleoptera</taxon>
        <taxon>Polyphaga</taxon>
        <taxon>Cucujiformia</taxon>
        <taxon>Nitidulidae</taxon>
        <taxon>Meligethinae</taxon>
        <taxon>Brassicogethes</taxon>
    </lineage>
</organism>
<evidence type="ECO:0000256" key="3">
    <source>
        <dbReference type="SAM" id="Coils"/>
    </source>
</evidence>
<gene>
    <name evidence="5" type="ORF">MELIAE_LOCUS6444</name>
</gene>
<keyword evidence="2 3" id="KW-0175">Coiled coil</keyword>
<evidence type="ECO:0008006" key="7">
    <source>
        <dbReference type="Google" id="ProtNLM"/>
    </source>
</evidence>
<reference evidence="5" key="1">
    <citation type="submission" date="2021-12" db="EMBL/GenBank/DDBJ databases">
        <authorList>
            <person name="King R."/>
        </authorList>
    </citation>
    <scope>NUCLEOTIDE SEQUENCE</scope>
</reference>
<feature type="region of interest" description="Disordered" evidence="4">
    <location>
        <begin position="327"/>
        <end position="350"/>
    </location>
</feature>
<dbReference type="GO" id="GO:0035556">
    <property type="term" value="P:intracellular signal transduction"/>
    <property type="evidence" value="ECO:0007669"/>
    <property type="project" value="InterPro"/>
</dbReference>
<comment type="similarity">
    <text evidence="1">Belongs to the SH3BP5 family.</text>
</comment>
<feature type="coiled-coil region" evidence="3">
    <location>
        <begin position="14"/>
        <end position="48"/>
    </location>
</feature>
<evidence type="ECO:0000256" key="4">
    <source>
        <dbReference type="SAM" id="MobiDB-lite"/>
    </source>
</evidence>
<evidence type="ECO:0000313" key="5">
    <source>
        <dbReference type="EMBL" id="CAH0555006.1"/>
    </source>
</evidence>
<sequence length="350" mass="40510">MSEPDEDVELDPRIQIELEKLNSTTDEINKLEIECDEANTTFRMLLNESTRRLKLLSKKLGSCIEKSRPYYEMLEVYKKSQRECQEAAVLYQRAHGVHAAAKETVALAEQRFLIHQHEWQFDNAWQEMLNHATMKVMEAENQKAESGRDHQKRAQAFKEVDEKLKTLEEKLQKSIIKSRPYFDEKILCQEQLNTQKERIEAIKKEITKTKNYYSDTLKSLEQISNEIHMKRQRKQSKCEAELLKGPREPGVGAELEPIFAELPTKNQFVSLPDITMELDKCELQSLGSMSHTTSSAVSLKDEHEVDNLEELDDFDVKMQGLSVRAKGEGKSFEGVWSDETKPDLFNNPLV</sequence>
<dbReference type="Proteomes" id="UP001154078">
    <property type="component" value="Chromosome 4"/>
</dbReference>
<keyword evidence="6" id="KW-1185">Reference proteome</keyword>
<protein>
    <recommendedName>
        <fullName evidence="7">SH3 domain-binding protein 5-like protein</fullName>
    </recommendedName>
</protein>
<dbReference type="GO" id="GO:0004860">
    <property type="term" value="F:protein kinase inhibitor activity"/>
    <property type="evidence" value="ECO:0007669"/>
    <property type="project" value="TreeGrafter"/>
</dbReference>
<dbReference type="PANTHER" id="PTHR19423:SF1">
    <property type="entry name" value="SH3 DOMAIN-BINDING PROTEIN 5"/>
    <property type="match status" value="1"/>
</dbReference>
<evidence type="ECO:0000256" key="1">
    <source>
        <dbReference type="ARBA" id="ARBA00007796"/>
    </source>
</evidence>
<proteinExistence type="inferred from homology"/>
<dbReference type="GO" id="GO:0005737">
    <property type="term" value="C:cytoplasm"/>
    <property type="evidence" value="ECO:0007669"/>
    <property type="project" value="TreeGrafter"/>
</dbReference>
<name>A0A9P0FHG4_BRAAE</name>
<dbReference type="EMBL" id="OV121135">
    <property type="protein sequence ID" value="CAH0555006.1"/>
    <property type="molecule type" value="Genomic_DNA"/>
</dbReference>
<evidence type="ECO:0000256" key="2">
    <source>
        <dbReference type="ARBA" id="ARBA00023054"/>
    </source>
</evidence>
<dbReference type="PANTHER" id="PTHR19423">
    <property type="entry name" value="SH3 DOMAIN-BINDING PROTEIN 5"/>
    <property type="match status" value="1"/>
</dbReference>
<dbReference type="InterPro" id="IPR007940">
    <property type="entry name" value="SH3BP5"/>
</dbReference>
<feature type="coiled-coil region" evidence="3">
    <location>
        <begin position="157"/>
        <end position="209"/>
    </location>
</feature>